<gene>
    <name evidence="1" type="ORF">L798_09683</name>
</gene>
<evidence type="ECO:0000313" key="2">
    <source>
        <dbReference type="Proteomes" id="UP000027135"/>
    </source>
</evidence>
<evidence type="ECO:0000313" key="1">
    <source>
        <dbReference type="EMBL" id="KDR16264.1"/>
    </source>
</evidence>
<proteinExistence type="predicted"/>
<keyword evidence="2" id="KW-1185">Reference proteome</keyword>
<organism evidence="1 2">
    <name type="scientific">Zootermopsis nevadensis</name>
    <name type="common">Dampwood termite</name>
    <dbReference type="NCBI Taxonomy" id="136037"/>
    <lineage>
        <taxon>Eukaryota</taxon>
        <taxon>Metazoa</taxon>
        <taxon>Ecdysozoa</taxon>
        <taxon>Arthropoda</taxon>
        <taxon>Hexapoda</taxon>
        <taxon>Insecta</taxon>
        <taxon>Pterygota</taxon>
        <taxon>Neoptera</taxon>
        <taxon>Polyneoptera</taxon>
        <taxon>Dictyoptera</taxon>
        <taxon>Blattodea</taxon>
        <taxon>Blattoidea</taxon>
        <taxon>Termitoidae</taxon>
        <taxon>Termopsidae</taxon>
        <taxon>Zootermopsis</taxon>
    </lineage>
</organism>
<reference evidence="1 2" key="1">
    <citation type="journal article" date="2014" name="Nat. Commun.">
        <title>Molecular traces of alternative social organization in a termite genome.</title>
        <authorList>
            <person name="Terrapon N."/>
            <person name="Li C."/>
            <person name="Robertson H.M."/>
            <person name="Ji L."/>
            <person name="Meng X."/>
            <person name="Booth W."/>
            <person name="Chen Z."/>
            <person name="Childers C.P."/>
            <person name="Glastad K.M."/>
            <person name="Gokhale K."/>
            <person name="Gowin J."/>
            <person name="Gronenberg W."/>
            <person name="Hermansen R.A."/>
            <person name="Hu H."/>
            <person name="Hunt B.G."/>
            <person name="Huylmans A.K."/>
            <person name="Khalil S.M."/>
            <person name="Mitchell R.D."/>
            <person name="Munoz-Torres M.C."/>
            <person name="Mustard J.A."/>
            <person name="Pan H."/>
            <person name="Reese J.T."/>
            <person name="Scharf M.E."/>
            <person name="Sun F."/>
            <person name="Vogel H."/>
            <person name="Xiao J."/>
            <person name="Yang W."/>
            <person name="Yang Z."/>
            <person name="Yang Z."/>
            <person name="Zhou J."/>
            <person name="Zhu J."/>
            <person name="Brent C.S."/>
            <person name="Elsik C.G."/>
            <person name="Goodisman M.A."/>
            <person name="Liberles D.A."/>
            <person name="Roe R.M."/>
            <person name="Vargo E.L."/>
            <person name="Vilcinskas A."/>
            <person name="Wang J."/>
            <person name="Bornberg-Bauer E."/>
            <person name="Korb J."/>
            <person name="Zhang G."/>
            <person name="Liebig J."/>
        </authorList>
    </citation>
    <scope>NUCLEOTIDE SEQUENCE [LARGE SCALE GENOMIC DNA]</scope>
    <source>
        <tissue evidence="1">Whole organism</tissue>
    </source>
</reference>
<dbReference type="EMBL" id="KK852804">
    <property type="protein sequence ID" value="KDR16264.1"/>
    <property type="molecule type" value="Genomic_DNA"/>
</dbReference>
<sequence length="51" mass="5704">MPHLSLPLSMEVICHHIDEVQVLGNLRNILPCCNGLKASWNCSCEQEARLS</sequence>
<name>A0A067R9H5_ZOONE</name>
<dbReference type="Proteomes" id="UP000027135">
    <property type="component" value="Unassembled WGS sequence"/>
</dbReference>
<protein>
    <submittedName>
        <fullName evidence="1">Uncharacterized protein</fullName>
    </submittedName>
</protein>
<dbReference type="InParanoid" id="A0A067R9H5"/>
<dbReference type="AlphaFoldDB" id="A0A067R9H5"/>
<accession>A0A067R9H5</accession>